<dbReference type="RefSeq" id="WP_145934920.1">
    <property type="nucleotide sequence ID" value="NZ_BNAV01000001.1"/>
</dbReference>
<feature type="compositionally biased region" description="Low complexity" evidence="1">
    <location>
        <begin position="37"/>
        <end position="52"/>
    </location>
</feature>
<dbReference type="EMBL" id="BNAV01000001">
    <property type="protein sequence ID" value="GHF40135.1"/>
    <property type="molecule type" value="Genomic_DNA"/>
</dbReference>
<dbReference type="Proteomes" id="UP000658656">
    <property type="component" value="Unassembled WGS sequence"/>
</dbReference>
<reference evidence="3" key="1">
    <citation type="journal article" date="2014" name="Int. J. Syst. Evol. Microbiol.">
        <title>Complete genome sequence of Corynebacterium casei LMG S-19264T (=DSM 44701T), isolated from a smear-ripened cheese.</title>
        <authorList>
            <consortium name="US DOE Joint Genome Institute (JGI-PGF)"/>
            <person name="Walter F."/>
            <person name="Albersmeier A."/>
            <person name="Kalinowski J."/>
            <person name="Ruckert C."/>
        </authorList>
    </citation>
    <scope>NUCLEOTIDE SEQUENCE</scope>
    <source>
        <strain evidence="3">CGMCC 4.7679</strain>
    </source>
</reference>
<feature type="signal peptide" evidence="2">
    <location>
        <begin position="1"/>
        <end position="32"/>
    </location>
</feature>
<accession>A0A8H9ISB3</accession>
<feature type="compositionally biased region" description="Low complexity" evidence="1">
    <location>
        <begin position="60"/>
        <end position="90"/>
    </location>
</feature>
<organism evidence="3 4">
    <name type="scientific">Amycolatopsis bartoniae</name>
    <dbReference type="NCBI Taxonomy" id="941986"/>
    <lineage>
        <taxon>Bacteria</taxon>
        <taxon>Bacillati</taxon>
        <taxon>Actinomycetota</taxon>
        <taxon>Actinomycetes</taxon>
        <taxon>Pseudonocardiales</taxon>
        <taxon>Pseudonocardiaceae</taxon>
        <taxon>Amycolatopsis</taxon>
    </lineage>
</organism>
<protein>
    <submittedName>
        <fullName evidence="3">Uncharacterized protein</fullName>
    </submittedName>
</protein>
<keyword evidence="4" id="KW-1185">Reference proteome</keyword>
<gene>
    <name evidence="3" type="ORF">GCM10017566_11890</name>
</gene>
<keyword evidence="2" id="KW-0732">Signal</keyword>
<evidence type="ECO:0000256" key="1">
    <source>
        <dbReference type="SAM" id="MobiDB-lite"/>
    </source>
</evidence>
<comment type="caution">
    <text evidence="3">The sequence shown here is derived from an EMBL/GenBank/DDBJ whole genome shotgun (WGS) entry which is preliminary data.</text>
</comment>
<dbReference type="AlphaFoldDB" id="A0A8H9ISB3"/>
<evidence type="ECO:0000313" key="3">
    <source>
        <dbReference type="EMBL" id="GHF40135.1"/>
    </source>
</evidence>
<feature type="chain" id="PRO_5034317406" evidence="2">
    <location>
        <begin position="33"/>
        <end position="109"/>
    </location>
</feature>
<name>A0A8H9ISB3_9PSEU</name>
<proteinExistence type="predicted"/>
<reference evidence="3" key="2">
    <citation type="submission" date="2020-09" db="EMBL/GenBank/DDBJ databases">
        <authorList>
            <person name="Sun Q."/>
            <person name="Zhou Y."/>
        </authorList>
    </citation>
    <scope>NUCLEOTIDE SEQUENCE</scope>
    <source>
        <strain evidence="3">CGMCC 4.7679</strain>
    </source>
</reference>
<evidence type="ECO:0000313" key="4">
    <source>
        <dbReference type="Proteomes" id="UP000658656"/>
    </source>
</evidence>
<evidence type="ECO:0000256" key="2">
    <source>
        <dbReference type="SAM" id="SignalP"/>
    </source>
</evidence>
<sequence>MSVKAILAGAGLLAAAGSLVVLPSASATTAQADCAVPTSKPAATQAPSPASSVKPTEPSATTRPEPRATTAPAERSCATARPATPTRTPAQVRVRPKGAPETGDGSLAG</sequence>
<feature type="region of interest" description="Disordered" evidence="1">
    <location>
        <begin position="28"/>
        <end position="109"/>
    </location>
</feature>